<proteinExistence type="predicted"/>
<dbReference type="RefSeq" id="WP_121896555.1">
    <property type="nucleotide sequence ID" value="NZ_RCNT01000001.1"/>
</dbReference>
<evidence type="ECO:0000256" key="1">
    <source>
        <dbReference type="SAM" id="Phobius"/>
    </source>
</evidence>
<feature type="transmembrane region" description="Helical" evidence="1">
    <location>
        <begin position="30"/>
        <end position="49"/>
    </location>
</feature>
<dbReference type="EMBL" id="RCNT01000001">
    <property type="protein sequence ID" value="RMA43966.1"/>
    <property type="molecule type" value="Genomic_DNA"/>
</dbReference>
<sequence length="115" mass="11751">MMGLDAAPIAILSAAVFCGLVFIRDRPFGALIAQIGSAVAAALVFASLIVDAPMLGRDPAWVSALGVALLAATVAGMGYHLYLGRFTSVWAARGVFAALFLVSAAVLGLVILSFI</sequence>
<keyword evidence="1" id="KW-1133">Transmembrane helix</keyword>
<comment type="caution">
    <text evidence="2">The sequence shown here is derived from an EMBL/GenBank/DDBJ whole genome shotgun (WGS) entry which is preliminary data.</text>
</comment>
<dbReference type="AlphaFoldDB" id="A0A3L9YD67"/>
<keyword evidence="1" id="KW-0472">Membrane</keyword>
<reference evidence="2 3" key="1">
    <citation type="submission" date="2018-10" db="EMBL/GenBank/DDBJ databases">
        <authorList>
            <person name="Jung H.S."/>
            <person name="Jeon C.O."/>
        </authorList>
    </citation>
    <scope>NUCLEOTIDE SEQUENCE [LARGE SCALE GENOMIC DNA]</scope>
    <source>
        <strain evidence="2 3">MA-7-27</strain>
    </source>
</reference>
<protein>
    <submittedName>
        <fullName evidence="2">Uncharacterized protein</fullName>
    </submittedName>
</protein>
<organism evidence="2 3">
    <name type="scientific">Rhodophyticola porphyridii</name>
    <dbReference type="NCBI Taxonomy" id="1852017"/>
    <lineage>
        <taxon>Bacteria</taxon>
        <taxon>Pseudomonadati</taxon>
        <taxon>Pseudomonadota</taxon>
        <taxon>Alphaproteobacteria</taxon>
        <taxon>Rhodobacterales</taxon>
        <taxon>Roseobacteraceae</taxon>
        <taxon>Rhodophyticola</taxon>
    </lineage>
</organism>
<dbReference type="Proteomes" id="UP000281343">
    <property type="component" value="Unassembled WGS sequence"/>
</dbReference>
<gene>
    <name evidence="2" type="ORF">D9R08_03365</name>
</gene>
<accession>A0A3L9YD67</accession>
<evidence type="ECO:0000313" key="3">
    <source>
        <dbReference type="Proteomes" id="UP000281343"/>
    </source>
</evidence>
<keyword evidence="3" id="KW-1185">Reference proteome</keyword>
<evidence type="ECO:0000313" key="2">
    <source>
        <dbReference type="EMBL" id="RMA43966.1"/>
    </source>
</evidence>
<feature type="transmembrane region" description="Helical" evidence="1">
    <location>
        <begin position="6"/>
        <end position="23"/>
    </location>
</feature>
<name>A0A3L9YD67_9RHOB</name>
<feature type="transmembrane region" description="Helical" evidence="1">
    <location>
        <begin position="94"/>
        <end position="114"/>
    </location>
</feature>
<feature type="transmembrane region" description="Helical" evidence="1">
    <location>
        <begin position="61"/>
        <end position="82"/>
    </location>
</feature>
<keyword evidence="1" id="KW-0812">Transmembrane</keyword>